<protein>
    <recommendedName>
        <fullName evidence="3">CWF19-like protein 2</fullName>
    </recommendedName>
</protein>
<proteinExistence type="inferred from homology"/>
<evidence type="ECO:0000313" key="7">
    <source>
        <dbReference type="EMBL" id="KAI9564276.1"/>
    </source>
</evidence>
<dbReference type="AlphaFoldDB" id="A0AAD5L0P2"/>
<sequence>MSINFESSNDLNEMRQMKRDARQLILEKAERDYEKRKAQKELAKLNGEDKWMLPELDAQLSGSKPKKRKKDKKKHKKNKKDKKSKKKEDSSDSDEWVEKVSETVESSPAAPLQRDEWMSVPSLLPIFSKSSMPVKRTSMNKEEETARKIMMEKPGQTSRELNPYWKNGGTGLPPERCETNISQPNENPSASRDFSDEKQQRESTVNSRHRTGSRCRSRSRSRSRERKHEEKINKPPTVQEKFRRPSEVDEVSQASKRFSSTQQGWRKAKAKSHHMDLSPSSSSSSSESENEKNEPVLPRDHEKTWTEQELNAIGAKIVKAEIMGQLDLVKSLKLTLASARETMARRKQEESAGNKEHVAVLTRTDAKGVQHPLSAPRYGESSLQGSKGKGKKLKAETHESGERVRYFADDDKYSLNQMYTREKQGTAEDQDAMFSRLAGKRVDKTNDDFDLDDMFESRANREVDDVAAEARDRQAAITQHKKREKVLDSCSLCLDSQAMQKHLIIAIGQKCYLSLPVHQSLVLGHCLIVPRTHVTCATQLDEDVWAEMQMFRKALTRMFEARDADAIFFETAMHLNRFPHMALECVPLSISAGETAPIYFKKALLECESEWAMNKKVIDLKGKDVRKAVPKGLPYFFVDFGMQPGFAHIIEDEQRFPTAFAQEILGGILDLEPQAWRRPRRENFDQQRKKVLEFAADWKEYDFTAS</sequence>
<dbReference type="InterPro" id="IPR036265">
    <property type="entry name" value="HIT-like_sf"/>
</dbReference>
<evidence type="ECO:0000256" key="2">
    <source>
        <dbReference type="ARBA" id="ARBA00023054"/>
    </source>
</evidence>
<feature type="compositionally biased region" description="Basic residues" evidence="4">
    <location>
        <begin position="207"/>
        <end position="225"/>
    </location>
</feature>
<dbReference type="EMBL" id="WJBH02000001">
    <property type="protein sequence ID" value="KAI9564276.1"/>
    <property type="molecule type" value="Genomic_DNA"/>
</dbReference>
<dbReference type="PANTHER" id="PTHR12072:SF5">
    <property type="entry name" value="CWF19-LIKE PROTEIN 2"/>
    <property type="match status" value="1"/>
</dbReference>
<comment type="caution">
    <text evidence="7">The sequence shown here is derived from an EMBL/GenBank/DDBJ whole genome shotgun (WGS) entry which is preliminary data.</text>
</comment>
<evidence type="ECO:0000259" key="5">
    <source>
        <dbReference type="Pfam" id="PF04676"/>
    </source>
</evidence>
<feature type="domain" description="Cwf19-like C-terminal" evidence="6">
    <location>
        <begin position="478"/>
        <end position="601"/>
    </location>
</feature>
<feature type="compositionally biased region" description="Polar residues" evidence="4">
    <location>
        <begin position="179"/>
        <end position="192"/>
    </location>
</feature>
<name>A0AAD5L0P2_9CRUS</name>
<accession>A0AAD5L0P2</accession>
<evidence type="ECO:0000256" key="4">
    <source>
        <dbReference type="SAM" id="MobiDB-lite"/>
    </source>
</evidence>
<comment type="similarity">
    <text evidence="1">Belongs to the CWF19 family.</text>
</comment>
<feature type="compositionally biased region" description="Basic residues" evidence="4">
    <location>
        <begin position="64"/>
        <end position="85"/>
    </location>
</feature>
<dbReference type="GO" id="GO:0071014">
    <property type="term" value="C:post-mRNA release spliceosomal complex"/>
    <property type="evidence" value="ECO:0007669"/>
    <property type="project" value="TreeGrafter"/>
</dbReference>
<dbReference type="Proteomes" id="UP000820818">
    <property type="component" value="Linkage Group LG1"/>
</dbReference>
<dbReference type="GO" id="GO:0000398">
    <property type="term" value="P:mRNA splicing, via spliceosome"/>
    <property type="evidence" value="ECO:0007669"/>
    <property type="project" value="TreeGrafter"/>
</dbReference>
<evidence type="ECO:0000256" key="1">
    <source>
        <dbReference type="ARBA" id="ARBA00006795"/>
    </source>
</evidence>
<feature type="compositionally biased region" description="Basic and acidic residues" evidence="4">
    <location>
        <begin position="139"/>
        <end position="151"/>
    </location>
</feature>
<dbReference type="SUPFAM" id="SSF54197">
    <property type="entry name" value="HIT-like"/>
    <property type="match status" value="1"/>
</dbReference>
<gene>
    <name evidence="7" type="ORF">GHT06_008014</name>
</gene>
<dbReference type="Gene3D" id="3.30.428.10">
    <property type="entry name" value="HIT-like"/>
    <property type="match status" value="1"/>
</dbReference>
<dbReference type="PANTHER" id="PTHR12072">
    <property type="entry name" value="CWF19, CELL CYCLE CONTROL PROTEIN"/>
    <property type="match status" value="1"/>
</dbReference>
<feature type="compositionally biased region" description="Basic and acidic residues" evidence="4">
    <location>
        <begin position="289"/>
        <end position="305"/>
    </location>
</feature>
<feature type="compositionally biased region" description="Polar residues" evidence="4">
    <location>
        <begin position="252"/>
        <end position="264"/>
    </location>
</feature>
<keyword evidence="8" id="KW-1185">Reference proteome</keyword>
<dbReference type="InterPro" id="IPR006768">
    <property type="entry name" value="Cwf19-like_C_dom-1"/>
</dbReference>
<feature type="region of interest" description="Disordered" evidence="4">
    <location>
        <begin position="44"/>
        <end position="118"/>
    </location>
</feature>
<reference evidence="7 8" key="1">
    <citation type="submission" date="2022-05" db="EMBL/GenBank/DDBJ databases">
        <title>A multi-omics perspective on studying reproductive biology in Daphnia sinensis.</title>
        <authorList>
            <person name="Jia J."/>
        </authorList>
    </citation>
    <scope>NUCLEOTIDE SEQUENCE [LARGE SCALE GENOMIC DNA]</scope>
    <source>
        <strain evidence="7 8">WSL</strain>
    </source>
</reference>
<evidence type="ECO:0000259" key="6">
    <source>
        <dbReference type="Pfam" id="PF04677"/>
    </source>
</evidence>
<organism evidence="7 8">
    <name type="scientific">Daphnia sinensis</name>
    <dbReference type="NCBI Taxonomy" id="1820382"/>
    <lineage>
        <taxon>Eukaryota</taxon>
        <taxon>Metazoa</taxon>
        <taxon>Ecdysozoa</taxon>
        <taxon>Arthropoda</taxon>
        <taxon>Crustacea</taxon>
        <taxon>Branchiopoda</taxon>
        <taxon>Diplostraca</taxon>
        <taxon>Cladocera</taxon>
        <taxon>Anomopoda</taxon>
        <taxon>Daphniidae</taxon>
        <taxon>Daphnia</taxon>
        <taxon>Daphnia similis group</taxon>
    </lineage>
</organism>
<feature type="domain" description="Cwf19-like protein C-terminal" evidence="5">
    <location>
        <begin position="610"/>
        <end position="704"/>
    </location>
</feature>
<evidence type="ECO:0000313" key="8">
    <source>
        <dbReference type="Proteomes" id="UP000820818"/>
    </source>
</evidence>
<feature type="compositionally biased region" description="Low complexity" evidence="4">
    <location>
        <begin position="278"/>
        <end position="287"/>
    </location>
</feature>
<dbReference type="Pfam" id="PF04676">
    <property type="entry name" value="CwfJ_C_2"/>
    <property type="match status" value="1"/>
</dbReference>
<feature type="compositionally biased region" description="Basic and acidic residues" evidence="4">
    <location>
        <begin position="86"/>
        <end position="102"/>
    </location>
</feature>
<dbReference type="InterPro" id="IPR006767">
    <property type="entry name" value="Cwf19-like_C_dom-2"/>
</dbReference>
<dbReference type="Pfam" id="PF04677">
    <property type="entry name" value="CwfJ_C_1"/>
    <property type="match status" value="1"/>
</dbReference>
<dbReference type="FunFam" id="3.30.428.10:FF:000021">
    <property type="entry name" value="CWF19-like protein 2 homolog"/>
    <property type="match status" value="1"/>
</dbReference>
<feature type="region of interest" description="Disordered" evidence="4">
    <location>
        <begin position="133"/>
        <end position="305"/>
    </location>
</feature>
<evidence type="ECO:0000256" key="3">
    <source>
        <dbReference type="ARBA" id="ARBA00070709"/>
    </source>
</evidence>
<keyword evidence="2" id="KW-0175">Coiled coil</keyword>
<feature type="region of interest" description="Disordered" evidence="4">
    <location>
        <begin position="367"/>
        <end position="400"/>
    </location>
</feature>
<dbReference type="InterPro" id="IPR040194">
    <property type="entry name" value="Cwf19-like"/>
</dbReference>